<organism evidence="2 3">
    <name type="scientific">Solanum commersonii</name>
    <name type="common">Commerson's wild potato</name>
    <name type="synonym">Commerson's nightshade</name>
    <dbReference type="NCBI Taxonomy" id="4109"/>
    <lineage>
        <taxon>Eukaryota</taxon>
        <taxon>Viridiplantae</taxon>
        <taxon>Streptophyta</taxon>
        <taxon>Embryophyta</taxon>
        <taxon>Tracheophyta</taxon>
        <taxon>Spermatophyta</taxon>
        <taxon>Magnoliopsida</taxon>
        <taxon>eudicotyledons</taxon>
        <taxon>Gunneridae</taxon>
        <taxon>Pentapetalae</taxon>
        <taxon>asterids</taxon>
        <taxon>lamiids</taxon>
        <taxon>Solanales</taxon>
        <taxon>Solanaceae</taxon>
        <taxon>Solanoideae</taxon>
        <taxon>Solaneae</taxon>
        <taxon>Solanum</taxon>
    </lineage>
</organism>
<proteinExistence type="predicted"/>
<name>A0A9J5ZFH0_SOLCO</name>
<dbReference type="Proteomes" id="UP000824120">
    <property type="component" value="Chromosome 4"/>
</dbReference>
<accession>A0A9J5ZFH0</accession>
<feature type="signal peptide" evidence="1">
    <location>
        <begin position="1"/>
        <end position="24"/>
    </location>
</feature>
<keyword evidence="1" id="KW-0732">Signal</keyword>
<sequence length="92" mass="10984">IYIESLFFFLVLVTLDEFCRKVWFNSIPHRWPHNQLIDSAAKSLNINLWGILSVNHRFWCHIPFCSLIMNCNSEDDRQGFLQKHTRAISFKD</sequence>
<reference evidence="2 3" key="1">
    <citation type="submission" date="2020-09" db="EMBL/GenBank/DDBJ databases">
        <title>De no assembly of potato wild relative species, Solanum commersonii.</title>
        <authorList>
            <person name="Cho K."/>
        </authorList>
    </citation>
    <scope>NUCLEOTIDE SEQUENCE [LARGE SCALE GENOMIC DNA]</scope>
    <source>
        <strain evidence="2">LZ3.2</strain>
        <tissue evidence="2">Leaf</tissue>
    </source>
</reference>
<evidence type="ECO:0000256" key="1">
    <source>
        <dbReference type="SAM" id="SignalP"/>
    </source>
</evidence>
<feature type="chain" id="PRO_5039913857" evidence="1">
    <location>
        <begin position="25"/>
        <end position="92"/>
    </location>
</feature>
<comment type="caution">
    <text evidence="2">The sequence shown here is derived from an EMBL/GenBank/DDBJ whole genome shotgun (WGS) entry which is preliminary data.</text>
</comment>
<dbReference type="AlphaFoldDB" id="A0A9J5ZFH0"/>
<dbReference type="EMBL" id="JACXVP010000004">
    <property type="protein sequence ID" value="KAG5610576.1"/>
    <property type="molecule type" value="Genomic_DNA"/>
</dbReference>
<evidence type="ECO:0000313" key="3">
    <source>
        <dbReference type="Proteomes" id="UP000824120"/>
    </source>
</evidence>
<keyword evidence="3" id="KW-1185">Reference proteome</keyword>
<feature type="non-terminal residue" evidence="2">
    <location>
        <position position="1"/>
    </location>
</feature>
<protein>
    <submittedName>
        <fullName evidence="2">Uncharacterized protein</fullName>
    </submittedName>
</protein>
<gene>
    <name evidence="2" type="ORF">H5410_021857</name>
</gene>
<evidence type="ECO:0000313" key="2">
    <source>
        <dbReference type="EMBL" id="KAG5610576.1"/>
    </source>
</evidence>